<accession>A4CLS9</accession>
<name>A4CLS9_ROBBH</name>
<dbReference type="OrthoDB" id="1393025at2"/>
<dbReference type="HOGENOM" id="CLU_474810_0_0_10"/>
<evidence type="ECO:0000256" key="1">
    <source>
        <dbReference type="SAM" id="Coils"/>
    </source>
</evidence>
<reference evidence="2 3" key="1">
    <citation type="journal article" date="2009" name="J. Bacteriol.">
        <title>Complete genome sequence of Robiginitalea biformata HTCC2501.</title>
        <authorList>
            <person name="Oh H.M."/>
            <person name="Giovannoni S.J."/>
            <person name="Lee K."/>
            <person name="Ferriera S."/>
            <person name="Johnson J."/>
            <person name="Cho J.C."/>
        </authorList>
    </citation>
    <scope>NUCLEOTIDE SEQUENCE [LARGE SCALE GENOMIC DNA]</scope>
    <source>
        <strain evidence="3">ATCC BAA-864 / HTCC2501 / KCTC 12146</strain>
    </source>
</reference>
<dbReference type="Pfam" id="PF11751">
    <property type="entry name" value="PorP_SprF"/>
    <property type="match status" value="1"/>
</dbReference>
<dbReference type="STRING" id="313596.RB2501_15909"/>
<feature type="coiled-coil region" evidence="1">
    <location>
        <begin position="311"/>
        <end position="345"/>
    </location>
</feature>
<dbReference type="AlphaFoldDB" id="A4CLS9"/>
<organism evidence="2 3">
    <name type="scientific">Robiginitalea biformata (strain ATCC BAA-864 / DSM 15991 / KCTC 12146 / HTCC2501)</name>
    <dbReference type="NCBI Taxonomy" id="313596"/>
    <lineage>
        <taxon>Bacteria</taxon>
        <taxon>Pseudomonadati</taxon>
        <taxon>Bacteroidota</taxon>
        <taxon>Flavobacteriia</taxon>
        <taxon>Flavobacteriales</taxon>
        <taxon>Flavobacteriaceae</taxon>
        <taxon>Robiginitalea</taxon>
    </lineage>
</organism>
<evidence type="ECO:0000313" key="2">
    <source>
        <dbReference type="EMBL" id="EAR15828.1"/>
    </source>
</evidence>
<proteinExistence type="predicted"/>
<dbReference type="KEGG" id="rbi:RB2501_15909"/>
<keyword evidence="1" id="KW-0175">Coiled coil</keyword>
<dbReference type="NCBIfam" id="TIGR03519">
    <property type="entry name" value="T9SS_PorP_fam"/>
    <property type="match status" value="1"/>
</dbReference>
<evidence type="ECO:0000313" key="3">
    <source>
        <dbReference type="Proteomes" id="UP000009049"/>
    </source>
</evidence>
<dbReference type="eggNOG" id="COG3064">
    <property type="taxonomic scope" value="Bacteria"/>
</dbReference>
<dbReference type="Proteomes" id="UP000009049">
    <property type="component" value="Chromosome"/>
</dbReference>
<dbReference type="InterPro" id="IPR019861">
    <property type="entry name" value="PorP/SprF_Bacteroidetes"/>
</dbReference>
<sequence length="486" mass="55159">MVKSITSFVLVMAAATVFGQQEPLPPDFRQQNLLLVAPNLFNPTLSLDQQAQHRISTWSRWQWQTPDADPTTLLLQYGNRQSDMAFSGGFLQHNTQIFQQTGGFVNFAFSIPFTESINLAFGTNLFAYSQKLSDDSGILQEPILPFPDDNTDFIIQVMPGFTLNVGDFGVGMAFENLFDYSFNYRGAVSENDQKVVMGMARYGFDTGGGTAASPNRFTPLVYFKQIPGFDTQYGINASFSATRYWLQGGYNSFYGPSLGLGGRFFQNLSVGGVVEFASDNAPETDGLTYEFVASYDFGKTDKRKKVVGFDVEEDLEREAELEAARRQAEEEARLVEADSLRLAREAEATRLAEMRRDSLETVRRQEQLLAEQRRQDSIQEAERALALQEEEVTPEKGERYEELAQEGDLEPGYYLIANVFGTKRYYDAFMKQLRDAGLEPGSFYRSSNKYNYVFLRRYDSIEAARRARDSKFSGRYQGDLWILRIR</sequence>
<dbReference type="EMBL" id="CP001712">
    <property type="protein sequence ID" value="EAR15828.1"/>
    <property type="molecule type" value="Genomic_DNA"/>
</dbReference>
<keyword evidence="3" id="KW-1185">Reference proteome</keyword>
<gene>
    <name evidence="2" type="ordered locus">RB2501_15909</name>
</gene>
<dbReference type="RefSeq" id="WP_015755143.1">
    <property type="nucleotide sequence ID" value="NC_013222.1"/>
</dbReference>
<evidence type="ECO:0008006" key="4">
    <source>
        <dbReference type="Google" id="ProtNLM"/>
    </source>
</evidence>
<protein>
    <recommendedName>
        <fullName evidence="4">SPOR domain-containing protein</fullName>
    </recommendedName>
</protein>